<dbReference type="Pfam" id="PF00155">
    <property type="entry name" value="Aminotran_1_2"/>
    <property type="match status" value="1"/>
</dbReference>
<comment type="cofactor">
    <cofactor evidence="9">
        <name>pyridoxal 5'-phosphate</name>
        <dbReference type="ChEBI" id="CHEBI:597326"/>
    </cofactor>
</comment>
<evidence type="ECO:0000313" key="12">
    <source>
        <dbReference type="Proteomes" id="UP000316603"/>
    </source>
</evidence>
<evidence type="ECO:0000256" key="5">
    <source>
        <dbReference type="ARBA" id="ARBA00022679"/>
    </source>
</evidence>
<feature type="domain" description="Aminotransferase class I/classII large" evidence="10">
    <location>
        <begin position="64"/>
        <end position="358"/>
    </location>
</feature>
<sequence>MTAAAQPAVAFATAPGAAAVAPRPRLRTDALNLKSCELRHPGSDRLVERALARVRVEDTRSYPYQAETLVALARVHDTPVEGITLTAGSDAAIGLLVDAFARPAGGLVVARPAFEAWEYYARLREVPVTGVPVLVGTPPRTDLGALAGALADAPSPAVVALANPVSPAGLVLDTAEVAELAVLAAHHGHLLVVDECYGAFTGTTHVPLLRHHPNLVVVRSCSKAYALAGARLAAVFSHPGLAAELFKYRPDSTVSGTALALLGQGLDALDEYRAVWADLARIREEFVAAVLADRPDWTFLAPGGNFATFVTGDPELPDRVAAGLAERGVRIRSLTSLTGLSGAFRVSLADDATMRRVAGLIREVSDHHA</sequence>
<evidence type="ECO:0000313" key="11">
    <source>
        <dbReference type="EMBL" id="TWF84625.1"/>
    </source>
</evidence>
<comment type="caution">
    <text evidence="11">The sequence shown here is derived from an EMBL/GenBank/DDBJ whole genome shotgun (WGS) entry which is preliminary data.</text>
</comment>
<reference evidence="11 12" key="1">
    <citation type="submission" date="2019-06" db="EMBL/GenBank/DDBJ databases">
        <title>Sequencing the genomes of 1000 actinobacteria strains.</title>
        <authorList>
            <person name="Klenk H.-P."/>
        </authorList>
    </citation>
    <scope>NUCLEOTIDE SEQUENCE [LARGE SCALE GENOMIC DNA]</scope>
    <source>
        <strain evidence="11 12">DSM 41695</strain>
    </source>
</reference>
<dbReference type="EC" id="2.6.1.-" evidence="9"/>
<dbReference type="InterPro" id="IPR015421">
    <property type="entry name" value="PyrdxlP-dep_Trfase_major"/>
</dbReference>
<evidence type="ECO:0000256" key="1">
    <source>
        <dbReference type="ARBA" id="ARBA00005011"/>
    </source>
</evidence>
<dbReference type="Gene3D" id="3.90.1150.10">
    <property type="entry name" value="Aspartate Aminotransferase, domain 1"/>
    <property type="match status" value="1"/>
</dbReference>
<dbReference type="InterPro" id="IPR015424">
    <property type="entry name" value="PyrdxlP-dep_Trfase"/>
</dbReference>
<dbReference type="Proteomes" id="UP000316603">
    <property type="component" value="Unassembled WGS sequence"/>
</dbReference>
<keyword evidence="7" id="KW-0368">Histidine biosynthesis</keyword>
<proteinExistence type="inferred from homology"/>
<dbReference type="SUPFAM" id="SSF53383">
    <property type="entry name" value="PLP-dependent transferases"/>
    <property type="match status" value="1"/>
</dbReference>
<dbReference type="InterPro" id="IPR004838">
    <property type="entry name" value="NHTrfase_class1_PyrdxlP-BS"/>
</dbReference>
<evidence type="ECO:0000256" key="7">
    <source>
        <dbReference type="ARBA" id="ARBA00023102"/>
    </source>
</evidence>
<evidence type="ECO:0000256" key="6">
    <source>
        <dbReference type="ARBA" id="ARBA00022898"/>
    </source>
</evidence>
<dbReference type="InterPro" id="IPR050106">
    <property type="entry name" value="HistidinolP_aminotransfase"/>
</dbReference>
<keyword evidence="4" id="KW-0028">Amino-acid biosynthesis</keyword>
<keyword evidence="5 9" id="KW-0808">Transferase</keyword>
<evidence type="ECO:0000256" key="3">
    <source>
        <dbReference type="ARBA" id="ARBA00022576"/>
    </source>
</evidence>
<evidence type="ECO:0000256" key="4">
    <source>
        <dbReference type="ARBA" id="ARBA00022605"/>
    </source>
</evidence>
<keyword evidence="3 9" id="KW-0032">Aminotransferase</keyword>
<accession>A0A561TBY6</accession>
<evidence type="ECO:0000259" key="10">
    <source>
        <dbReference type="Pfam" id="PF00155"/>
    </source>
</evidence>
<dbReference type="InterPro" id="IPR004839">
    <property type="entry name" value="Aminotransferase_I/II_large"/>
</dbReference>
<gene>
    <name evidence="11" type="ORF">FHX78_111560</name>
</gene>
<dbReference type="Gene3D" id="3.40.640.10">
    <property type="entry name" value="Type I PLP-dependent aspartate aminotransferase-like (Major domain)"/>
    <property type="match status" value="1"/>
</dbReference>
<comment type="similarity">
    <text evidence="9">Belongs to the class-I pyridoxal-phosphate-dependent aminotransferase family.</text>
</comment>
<evidence type="ECO:0000256" key="9">
    <source>
        <dbReference type="RuleBase" id="RU000481"/>
    </source>
</evidence>
<comment type="catalytic activity">
    <reaction evidence="8">
        <text>L-histidinol phosphate + 2-oxoglutarate = 3-(imidazol-4-yl)-2-oxopropyl phosphate + L-glutamate</text>
        <dbReference type="Rhea" id="RHEA:23744"/>
        <dbReference type="ChEBI" id="CHEBI:16810"/>
        <dbReference type="ChEBI" id="CHEBI:29985"/>
        <dbReference type="ChEBI" id="CHEBI:57766"/>
        <dbReference type="ChEBI" id="CHEBI:57980"/>
        <dbReference type="EC" id="2.6.1.9"/>
    </reaction>
</comment>
<dbReference type="PANTHER" id="PTHR43643">
    <property type="entry name" value="HISTIDINOL-PHOSPHATE AMINOTRANSFERASE 2"/>
    <property type="match status" value="1"/>
</dbReference>
<comment type="similarity">
    <text evidence="2">Belongs to the class-II pyridoxal-phosphate-dependent aminotransferase family. Histidinol-phosphate aminotransferase subfamily.</text>
</comment>
<dbReference type="GO" id="GO:0004400">
    <property type="term" value="F:histidinol-phosphate transaminase activity"/>
    <property type="evidence" value="ECO:0007669"/>
    <property type="project" value="UniProtKB-EC"/>
</dbReference>
<evidence type="ECO:0000256" key="2">
    <source>
        <dbReference type="ARBA" id="ARBA00007970"/>
    </source>
</evidence>
<dbReference type="AlphaFoldDB" id="A0A561TBY6"/>
<dbReference type="InterPro" id="IPR015422">
    <property type="entry name" value="PyrdxlP-dep_Trfase_small"/>
</dbReference>
<dbReference type="GO" id="GO:0030170">
    <property type="term" value="F:pyridoxal phosphate binding"/>
    <property type="evidence" value="ECO:0007669"/>
    <property type="project" value="InterPro"/>
</dbReference>
<name>A0A561TBY6_9ACTN</name>
<protein>
    <recommendedName>
        <fullName evidence="9">Aminotransferase</fullName>
        <ecNumber evidence="9">2.6.1.-</ecNumber>
    </recommendedName>
</protein>
<keyword evidence="6" id="KW-0663">Pyridoxal phosphate</keyword>
<dbReference type="PANTHER" id="PTHR43643:SF6">
    <property type="entry name" value="HISTIDINOL-PHOSPHATE AMINOTRANSFERASE"/>
    <property type="match status" value="1"/>
</dbReference>
<keyword evidence="12" id="KW-1185">Reference proteome</keyword>
<evidence type="ECO:0000256" key="8">
    <source>
        <dbReference type="ARBA" id="ARBA00047481"/>
    </source>
</evidence>
<comment type="pathway">
    <text evidence="1">Amino-acid biosynthesis; L-histidine biosynthesis; L-histidine from 5-phospho-alpha-D-ribose 1-diphosphate: step 7/9.</text>
</comment>
<organism evidence="11 12">
    <name type="scientific">Streptomyces capillispiralis</name>
    <dbReference type="NCBI Taxonomy" id="68182"/>
    <lineage>
        <taxon>Bacteria</taxon>
        <taxon>Bacillati</taxon>
        <taxon>Actinomycetota</taxon>
        <taxon>Actinomycetes</taxon>
        <taxon>Kitasatosporales</taxon>
        <taxon>Streptomycetaceae</taxon>
        <taxon>Streptomyces</taxon>
    </lineage>
</organism>
<dbReference type="CDD" id="cd00609">
    <property type="entry name" value="AAT_like"/>
    <property type="match status" value="1"/>
</dbReference>
<dbReference type="PROSITE" id="PS00105">
    <property type="entry name" value="AA_TRANSFER_CLASS_1"/>
    <property type="match status" value="1"/>
</dbReference>
<dbReference type="EMBL" id="VIWV01000001">
    <property type="protein sequence ID" value="TWF84625.1"/>
    <property type="molecule type" value="Genomic_DNA"/>
</dbReference>
<dbReference type="RefSeq" id="WP_167531712.1">
    <property type="nucleotide sequence ID" value="NZ_BNCE01000023.1"/>
</dbReference>
<dbReference type="GO" id="GO:0000105">
    <property type="term" value="P:L-histidine biosynthetic process"/>
    <property type="evidence" value="ECO:0007669"/>
    <property type="project" value="UniProtKB-KW"/>
</dbReference>